<reference evidence="1 3" key="1">
    <citation type="submission" date="2015-09" db="EMBL/GenBank/DDBJ databases">
        <authorList>
            <consortium name="Pathogen Informatics"/>
        </authorList>
    </citation>
    <scope>NUCLEOTIDE SEQUENCE [LARGE SCALE GENOMIC DNA]</scope>
    <source>
        <strain evidence="1 3">2789STDY5608791</strain>
    </source>
</reference>
<proteinExistence type="predicted"/>
<organism evidence="1 3">
    <name type="scientific">Bacteroides uniformis</name>
    <dbReference type="NCBI Taxonomy" id="820"/>
    <lineage>
        <taxon>Bacteria</taxon>
        <taxon>Pseudomonadati</taxon>
        <taxon>Bacteroidota</taxon>
        <taxon>Bacteroidia</taxon>
        <taxon>Bacteroidales</taxon>
        <taxon>Bacteroidaceae</taxon>
        <taxon>Bacteroides</taxon>
    </lineage>
</organism>
<protein>
    <submittedName>
        <fullName evidence="1">Uncharacterized protein</fullName>
    </submittedName>
</protein>
<reference evidence="2 4" key="2">
    <citation type="submission" date="2018-08" db="EMBL/GenBank/DDBJ databases">
        <title>A genome reference for cultivated species of the human gut microbiota.</title>
        <authorList>
            <person name="Zou Y."/>
            <person name="Xue W."/>
            <person name="Luo G."/>
        </authorList>
    </citation>
    <scope>NUCLEOTIDE SEQUENCE [LARGE SCALE GENOMIC DNA]</scope>
    <source>
        <strain evidence="2 4">TM10-17</strain>
    </source>
</reference>
<evidence type="ECO:0000313" key="4">
    <source>
        <dbReference type="Proteomes" id="UP000263754"/>
    </source>
</evidence>
<evidence type="ECO:0000313" key="3">
    <source>
        <dbReference type="Proteomes" id="UP000095419"/>
    </source>
</evidence>
<accession>A0A174HRB3</accession>
<evidence type="ECO:0000313" key="2">
    <source>
        <dbReference type="EMBL" id="RGI72048.1"/>
    </source>
</evidence>
<dbReference type="Proteomes" id="UP000095419">
    <property type="component" value="Unassembled WGS sequence"/>
</dbReference>
<sequence length="166" mass="20088">MHEWKNYSENFIRNHLNKKAIYPDITKKNALVFFYNNDKDKHWAKVLINVDIDCSSCLLKFSFWNNFSLVLQKKYGFRIPIIAYVNAEGYNIEKRVTQYWSGSWVYDEEEEFIQKNELYDDRFQAILIDRDDNIRLIGNPMFNEKLAELYEKTILELFENKAEKME</sequence>
<evidence type="ECO:0000313" key="1">
    <source>
        <dbReference type="EMBL" id="CUO75648.1"/>
    </source>
</evidence>
<dbReference type="Proteomes" id="UP000263754">
    <property type="component" value="Unassembled WGS sequence"/>
</dbReference>
<dbReference type="EMBL" id="CYZF01000006">
    <property type="protein sequence ID" value="CUO75648.1"/>
    <property type="molecule type" value="Genomic_DNA"/>
</dbReference>
<gene>
    <name evidence="2" type="ORF">DXD90_18940</name>
    <name evidence="1" type="ORF">ERS417307_02387</name>
</gene>
<dbReference type="AlphaFoldDB" id="A0A174HRB3"/>
<name>A0A174HRB3_BACUN</name>
<dbReference type="EMBL" id="QSOF01000042">
    <property type="protein sequence ID" value="RGI72048.1"/>
    <property type="molecule type" value="Genomic_DNA"/>
</dbReference>